<feature type="transmembrane region" description="Helical" evidence="4">
    <location>
        <begin position="173"/>
        <end position="191"/>
    </location>
</feature>
<reference evidence="7" key="1">
    <citation type="journal article" date="2019" name="Int. J. Syst. Evol. Microbiol.">
        <title>The Global Catalogue of Microorganisms (GCM) 10K type strain sequencing project: providing services to taxonomists for standard genome sequencing and annotation.</title>
        <authorList>
            <consortium name="The Broad Institute Genomics Platform"/>
            <consortium name="The Broad Institute Genome Sequencing Center for Infectious Disease"/>
            <person name="Wu L."/>
            <person name="Ma J."/>
        </authorList>
    </citation>
    <scope>NUCLEOTIDE SEQUENCE [LARGE SCALE GENOMIC DNA]</scope>
    <source>
        <strain evidence="7">CCM 7491</strain>
    </source>
</reference>
<evidence type="ECO:0000313" key="6">
    <source>
        <dbReference type="EMBL" id="MFC3443491.1"/>
    </source>
</evidence>
<dbReference type="PANTHER" id="PTHR11360">
    <property type="entry name" value="MONOCARBOXYLATE TRANSPORTER"/>
    <property type="match status" value="1"/>
</dbReference>
<feature type="transmembrane region" description="Helical" evidence="4">
    <location>
        <begin position="229"/>
        <end position="254"/>
    </location>
</feature>
<feature type="domain" description="Major facilitator superfamily (MFS) profile" evidence="5">
    <location>
        <begin position="18"/>
        <end position="408"/>
    </location>
</feature>
<keyword evidence="1 4" id="KW-0812">Transmembrane</keyword>
<keyword evidence="3 4" id="KW-0472">Membrane</keyword>
<protein>
    <submittedName>
        <fullName evidence="6">MFS transporter</fullName>
    </submittedName>
</protein>
<name>A0ABV7NKB1_9SPHN</name>
<feature type="transmembrane region" description="Helical" evidence="4">
    <location>
        <begin position="294"/>
        <end position="312"/>
    </location>
</feature>
<feature type="transmembrane region" description="Helical" evidence="4">
    <location>
        <begin position="143"/>
        <end position="167"/>
    </location>
</feature>
<comment type="caution">
    <text evidence="6">The sequence shown here is derived from an EMBL/GenBank/DDBJ whole genome shotgun (WGS) entry which is preliminary data.</text>
</comment>
<dbReference type="Pfam" id="PF07690">
    <property type="entry name" value="MFS_1"/>
    <property type="match status" value="1"/>
</dbReference>
<keyword evidence="2 4" id="KW-1133">Transmembrane helix</keyword>
<dbReference type="SUPFAM" id="SSF103473">
    <property type="entry name" value="MFS general substrate transporter"/>
    <property type="match status" value="1"/>
</dbReference>
<dbReference type="EMBL" id="JBHRVU010000005">
    <property type="protein sequence ID" value="MFC3443491.1"/>
    <property type="molecule type" value="Genomic_DNA"/>
</dbReference>
<evidence type="ECO:0000256" key="3">
    <source>
        <dbReference type="ARBA" id="ARBA00023136"/>
    </source>
</evidence>
<gene>
    <name evidence="6" type="ORF">ACFOKF_20245</name>
</gene>
<sequence length="408" mass="42220">MATTAARSGQSFQGWRMVALIFVILNCSLGVNFAVYGALVDAIQTSFATSRALAAAGLSMLTLALGLLSPLVGGLMRRISIRTLMLTGMMLNALGFLLLTQVSHIGLLLAIYMLLIGPGFALSGPVPCTAIIANWFDSGRGKALGIINMPVGNSLMPLLAAAILATFGLRATFLGQGIALIAMLPLIWLVVDHPGRIGQHALGASPDQVNEAGQSKSMTAGQILRSPPFLVLTLGVSLLSAAGLVMVTHIVALAMDRGVALAPASLLLSAFGLAGVVGAPLFGWIADRIGGGRAFALLGLIQIPAWLGLLVAGSDLPALLGLIFAIGLCCNAILPLFGSLMGNWLGSSNVGLGMGLCYLLQIPFMFGAGPLAGAMFDRFGSYGPTVLLHLGTFILIGLLFLFYRPRPA</sequence>
<feature type="transmembrane region" description="Helical" evidence="4">
    <location>
        <begin position="260"/>
        <end position="282"/>
    </location>
</feature>
<dbReference type="InterPro" id="IPR020846">
    <property type="entry name" value="MFS_dom"/>
</dbReference>
<dbReference type="InterPro" id="IPR011701">
    <property type="entry name" value="MFS"/>
</dbReference>
<dbReference type="PANTHER" id="PTHR11360:SF290">
    <property type="entry name" value="MONOCARBOXYLATE MFS PERMEASE"/>
    <property type="match status" value="1"/>
</dbReference>
<dbReference type="Gene3D" id="1.20.1250.20">
    <property type="entry name" value="MFS general substrate transporter like domains"/>
    <property type="match status" value="2"/>
</dbReference>
<evidence type="ECO:0000313" key="7">
    <source>
        <dbReference type="Proteomes" id="UP001595681"/>
    </source>
</evidence>
<feature type="transmembrane region" description="Helical" evidence="4">
    <location>
        <begin position="84"/>
        <end position="103"/>
    </location>
</feature>
<feature type="transmembrane region" description="Helical" evidence="4">
    <location>
        <begin position="382"/>
        <end position="403"/>
    </location>
</feature>
<dbReference type="Proteomes" id="UP001595681">
    <property type="component" value="Unassembled WGS sequence"/>
</dbReference>
<feature type="transmembrane region" description="Helical" evidence="4">
    <location>
        <begin position="17"/>
        <end position="40"/>
    </location>
</feature>
<proteinExistence type="predicted"/>
<feature type="transmembrane region" description="Helical" evidence="4">
    <location>
        <begin position="109"/>
        <end position="136"/>
    </location>
</feature>
<evidence type="ECO:0000256" key="2">
    <source>
        <dbReference type="ARBA" id="ARBA00022989"/>
    </source>
</evidence>
<evidence type="ECO:0000259" key="5">
    <source>
        <dbReference type="PROSITE" id="PS50850"/>
    </source>
</evidence>
<dbReference type="InterPro" id="IPR036259">
    <property type="entry name" value="MFS_trans_sf"/>
</dbReference>
<dbReference type="InterPro" id="IPR050327">
    <property type="entry name" value="Proton-linked_MCT"/>
</dbReference>
<keyword evidence="7" id="KW-1185">Reference proteome</keyword>
<dbReference type="PROSITE" id="PS50850">
    <property type="entry name" value="MFS"/>
    <property type="match status" value="1"/>
</dbReference>
<evidence type="ECO:0000256" key="4">
    <source>
        <dbReference type="SAM" id="Phobius"/>
    </source>
</evidence>
<accession>A0ABV7NKB1</accession>
<feature type="transmembrane region" description="Helical" evidence="4">
    <location>
        <begin position="350"/>
        <end position="376"/>
    </location>
</feature>
<dbReference type="RefSeq" id="WP_380798273.1">
    <property type="nucleotide sequence ID" value="NZ_JBHRVU010000005.1"/>
</dbReference>
<organism evidence="6 7">
    <name type="scientific">Sphingobium rhizovicinum</name>
    <dbReference type="NCBI Taxonomy" id="432308"/>
    <lineage>
        <taxon>Bacteria</taxon>
        <taxon>Pseudomonadati</taxon>
        <taxon>Pseudomonadota</taxon>
        <taxon>Alphaproteobacteria</taxon>
        <taxon>Sphingomonadales</taxon>
        <taxon>Sphingomonadaceae</taxon>
        <taxon>Sphingobium</taxon>
    </lineage>
</organism>
<feature type="transmembrane region" description="Helical" evidence="4">
    <location>
        <begin position="52"/>
        <end position="72"/>
    </location>
</feature>
<feature type="transmembrane region" description="Helical" evidence="4">
    <location>
        <begin position="318"/>
        <end position="338"/>
    </location>
</feature>
<evidence type="ECO:0000256" key="1">
    <source>
        <dbReference type="ARBA" id="ARBA00022692"/>
    </source>
</evidence>